<dbReference type="RefSeq" id="WP_193928683.1">
    <property type="nucleotide sequence ID" value="NZ_JADEYC010000019.1"/>
</dbReference>
<feature type="compositionally biased region" description="Basic and acidic residues" evidence="1">
    <location>
        <begin position="85"/>
        <end position="106"/>
    </location>
</feature>
<evidence type="ECO:0000313" key="4">
    <source>
        <dbReference type="Proteomes" id="UP000598360"/>
    </source>
</evidence>
<evidence type="ECO:0000313" key="3">
    <source>
        <dbReference type="EMBL" id="MBE9375238.1"/>
    </source>
</evidence>
<dbReference type="Proteomes" id="UP000598360">
    <property type="component" value="Unassembled WGS sequence"/>
</dbReference>
<feature type="region of interest" description="Disordered" evidence="1">
    <location>
        <begin position="42"/>
        <end position="61"/>
    </location>
</feature>
<dbReference type="NCBIfam" id="TIGR02605">
    <property type="entry name" value="CxxC_CxxC_SSSS"/>
    <property type="match status" value="1"/>
</dbReference>
<dbReference type="Pfam" id="PF09723">
    <property type="entry name" value="Zn_ribbon_8"/>
    <property type="match status" value="1"/>
</dbReference>
<dbReference type="SMART" id="SM00834">
    <property type="entry name" value="CxxC_CXXC_SSSS"/>
    <property type="match status" value="1"/>
</dbReference>
<keyword evidence="4" id="KW-1185">Reference proteome</keyword>
<comment type="caution">
    <text evidence="3">The sequence shown here is derived from an EMBL/GenBank/DDBJ whole genome shotgun (WGS) entry which is preliminary data.</text>
</comment>
<evidence type="ECO:0000256" key="1">
    <source>
        <dbReference type="SAM" id="MobiDB-lite"/>
    </source>
</evidence>
<feature type="region of interest" description="Disordered" evidence="1">
    <location>
        <begin position="85"/>
        <end position="129"/>
    </location>
</feature>
<evidence type="ECO:0000259" key="2">
    <source>
        <dbReference type="SMART" id="SM00834"/>
    </source>
</evidence>
<proteinExistence type="predicted"/>
<dbReference type="EMBL" id="JADEYC010000019">
    <property type="protein sequence ID" value="MBE9375238.1"/>
    <property type="molecule type" value="Genomic_DNA"/>
</dbReference>
<reference evidence="3" key="1">
    <citation type="submission" date="2020-10" db="EMBL/GenBank/DDBJ databases">
        <title>Diversity and distribution of actinomycetes associated with coral in the coast of Hainan.</title>
        <authorList>
            <person name="Li F."/>
        </authorList>
    </citation>
    <scope>NUCLEOTIDE SEQUENCE</scope>
    <source>
        <strain evidence="3">HNM0983</strain>
    </source>
</reference>
<dbReference type="InterPro" id="IPR013429">
    <property type="entry name" value="Regulatory_FmdB_Zinc_ribbon"/>
</dbReference>
<organism evidence="3 4">
    <name type="scientific">Saccharopolyspora montiporae</name>
    <dbReference type="NCBI Taxonomy" id="2781240"/>
    <lineage>
        <taxon>Bacteria</taxon>
        <taxon>Bacillati</taxon>
        <taxon>Actinomycetota</taxon>
        <taxon>Actinomycetes</taxon>
        <taxon>Pseudonocardiales</taxon>
        <taxon>Pseudonocardiaceae</taxon>
        <taxon>Saccharopolyspora</taxon>
    </lineage>
</organism>
<sequence>MPIHEYRCACGRRFEGLLRRTDSPDPACPGCGAAAHRIPSAAALSGQADPGPSREQMPQTWRGTYCGDREYVTGLRRRWERRAELEQRHPELAGDTRPVHAHEGRFHGAPLRSGDPLPAEPGHRHAEGT</sequence>
<dbReference type="AlphaFoldDB" id="A0A929BBX1"/>
<accession>A0A929BBX1</accession>
<protein>
    <submittedName>
        <fullName evidence="3">Zinc ribbon domain-containing protein</fullName>
    </submittedName>
</protein>
<name>A0A929BBX1_9PSEU</name>
<gene>
    <name evidence="3" type="ORF">IQ251_12370</name>
</gene>
<feature type="domain" description="Putative regulatory protein FmdB zinc ribbon" evidence="2">
    <location>
        <begin position="1"/>
        <end position="40"/>
    </location>
</feature>